<dbReference type="Gene3D" id="3.40.50.1820">
    <property type="entry name" value="alpha/beta hydrolase"/>
    <property type="match status" value="1"/>
</dbReference>
<gene>
    <name evidence="3" type="ORF">AVDCRST_MAG10-3753</name>
</gene>
<dbReference type="InterPro" id="IPR029058">
    <property type="entry name" value="AB_hydrolase_fold"/>
</dbReference>
<evidence type="ECO:0000256" key="2">
    <source>
        <dbReference type="ARBA" id="ARBA00022801"/>
    </source>
</evidence>
<accession>A0A6J4JGR1</accession>
<comment type="similarity">
    <text evidence="1">Belongs to the AB hydrolase superfamily.</text>
</comment>
<dbReference type="SUPFAM" id="SSF53474">
    <property type="entry name" value="alpha/beta-Hydrolases"/>
    <property type="match status" value="1"/>
</dbReference>
<protein>
    <recommendedName>
        <fullName evidence="4">Serine aminopeptidase S33 domain-containing protein</fullName>
    </recommendedName>
</protein>
<dbReference type="PANTHER" id="PTHR22946:SF9">
    <property type="entry name" value="POLYKETIDE TRANSFERASE AF380"/>
    <property type="match status" value="1"/>
</dbReference>
<keyword evidence="2" id="KW-0378">Hydrolase</keyword>
<dbReference type="PANTHER" id="PTHR22946">
    <property type="entry name" value="DIENELACTONE HYDROLASE DOMAIN-CONTAINING PROTEIN-RELATED"/>
    <property type="match status" value="1"/>
</dbReference>
<evidence type="ECO:0000256" key="1">
    <source>
        <dbReference type="ARBA" id="ARBA00008645"/>
    </source>
</evidence>
<name>A0A6J4JGR1_9ACTN</name>
<dbReference type="InterPro" id="IPR050261">
    <property type="entry name" value="FrsA_esterase"/>
</dbReference>
<proteinExistence type="inferred from homology"/>
<dbReference type="AlphaFoldDB" id="A0A6J4JGR1"/>
<organism evidence="3">
    <name type="scientific">uncultured Acidimicrobiales bacterium</name>
    <dbReference type="NCBI Taxonomy" id="310071"/>
    <lineage>
        <taxon>Bacteria</taxon>
        <taxon>Bacillati</taxon>
        <taxon>Actinomycetota</taxon>
        <taxon>Acidimicrobiia</taxon>
        <taxon>Acidimicrobiales</taxon>
        <taxon>environmental samples</taxon>
    </lineage>
</organism>
<evidence type="ECO:0008006" key="4">
    <source>
        <dbReference type="Google" id="ProtNLM"/>
    </source>
</evidence>
<sequence length="253" mass="27396">MRWKGDADTANGVRERAFEVEVDGRAVPGILWVPDDGPGPRPLVLLGHGATRHKRVDYLLALGRRLASDYGFAVAAIDGAGHGERRAPGHNDDIALFSAFLTEWSREGSTDDMVADWRATLDALRELDEVGDGPVGYWGLSMGTIYGVPLVAAEARVQVAVFGLMGLVGPTRDRMAADAASISCPVLFIQQWDDSLIPRPETFELFDTLGSLDKRLHAHPGEHAAVPVEEIVFSARFLARHLAPHAGEDAEGR</sequence>
<reference evidence="3" key="1">
    <citation type="submission" date="2020-02" db="EMBL/GenBank/DDBJ databases">
        <authorList>
            <person name="Meier V. D."/>
        </authorList>
    </citation>
    <scope>NUCLEOTIDE SEQUENCE</scope>
    <source>
        <strain evidence="3">AVDCRST_MAG10</strain>
    </source>
</reference>
<dbReference type="EMBL" id="CADCTB010000222">
    <property type="protein sequence ID" value="CAA9278648.1"/>
    <property type="molecule type" value="Genomic_DNA"/>
</dbReference>
<evidence type="ECO:0000313" key="3">
    <source>
        <dbReference type="EMBL" id="CAA9278648.1"/>
    </source>
</evidence>
<dbReference type="GO" id="GO:0052689">
    <property type="term" value="F:carboxylic ester hydrolase activity"/>
    <property type="evidence" value="ECO:0007669"/>
    <property type="project" value="UniProtKB-ARBA"/>
</dbReference>